<evidence type="ECO:0000259" key="1">
    <source>
        <dbReference type="Pfam" id="PF25569"/>
    </source>
</evidence>
<protein>
    <recommendedName>
        <fullName evidence="1">ZFYVE26-like TPR repeats domain-containing protein</fullName>
    </recommendedName>
</protein>
<dbReference type="InterPro" id="IPR028730">
    <property type="entry name" value="ZFYVE26"/>
</dbReference>
<dbReference type="GO" id="GO:0005765">
    <property type="term" value="C:lysosomal membrane"/>
    <property type="evidence" value="ECO:0007669"/>
    <property type="project" value="TreeGrafter"/>
</dbReference>
<dbReference type="GO" id="GO:0005813">
    <property type="term" value="C:centrosome"/>
    <property type="evidence" value="ECO:0007669"/>
    <property type="project" value="TreeGrafter"/>
</dbReference>
<organism evidence="2 3">
    <name type="scientific">Cherax quadricarinatus</name>
    <name type="common">Australian red claw crayfish</name>
    <dbReference type="NCBI Taxonomy" id="27406"/>
    <lineage>
        <taxon>Eukaryota</taxon>
        <taxon>Metazoa</taxon>
        <taxon>Ecdysozoa</taxon>
        <taxon>Arthropoda</taxon>
        <taxon>Crustacea</taxon>
        <taxon>Multicrustacea</taxon>
        <taxon>Malacostraca</taxon>
        <taxon>Eumalacostraca</taxon>
        <taxon>Eucarida</taxon>
        <taxon>Decapoda</taxon>
        <taxon>Pleocyemata</taxon>
        <taxon>Astacidea</taxon>
        <taxon>Parastacoidea</taxon>
        <taxon>Parastacidae</taxon>
        <taxon>Cherax</taxon>
    </lineage>
</organism>
<dbReference type="AlphaFoldDB" id="A0AAW0WEU4"/>
<reference evidence="2 3" key="1">
    <citation type="journal article" date="2024" name="BMC Genomics">
        <title>Genome assembly of redclaw crayfish (Cherax quadricarinatus) provides insights into its immune adaptation and hypoxia tolerance.</title>
        <authorList>
            <person name="Liu Z."/>
            <person name="Zheng J."/>
            <person name="Li H."/>
            <person name="Fang K."/>
            <person name="Wang S."/>
            <person name="He J."/>
            <person name="Zhou D."/>
            <person name="Weng S."/>
            <person name="Chi M."/>
            <person name="Gu Z."/>
            <person name="He J."/>
            <person name="Li F."/>
            <person name="Wang M."/>
        </authorList>
    </citation>
    <scope>NUCLEOTIDE SEQUENCE [LARGE SCALE GENOMIC DNA]</scope>
    <source>
        <strain evidence="2">ZL_2023a</strain>
    </source>
</reference>
<dbReference type="GO" id="GO:0000724">
    <property type="term" value="P:double-strand break repair via homologous recombination"/>
    <property type="evidence" value="ECO:0007669"/>
    <property type="project" value="InterPro"/>
</dbReference>
<sequence>NSDERLAVAVLVICGAEILADGLNLAYRIVERSELPVEKLLSTCCQLLVQKDKVEQVSLVVSGIQEWEALRPEAVDAALHPVLHIVAANNQNNYLDSLVRLLSSDQAKMETFIACGRLKSAYLVAVHRGHHEDIERVQEVAQLGGQMHIVAMCNKWLANSCQSVSLS</sequence>
<accession>A0AAW0WEU4</accession>
<feature type="non-terminal residue" evidence="2">
    <location>
        <position position="1"/>
    </location>
</feature>
<gene>
    <name evidence="2" type="ORF">OTU49_010196</name>
</gene>
<dbReference type="InterPro" id="IPR057946">
    <property type="entry name" value="TPR_ZFYVE26"/>
</dbReference>
<dbReference type="GO" id="GO:0030496">
    <property type="term" value="C:midbody"/>
    <property type="evidence" value="ECO:0007669"/>
    <property type="project" value="TreeGrafter"/>
</dbReference>
<comment type="caution">
    <text evidence="2">The sequence shown here is derived from an EMBL/GenBank/DDBJ whole genome shotgun (WGS) entry which is preliminary data.</text>
</comment>
<proteinExistence type="predicted"/>
<dbReference type="PANTHER" id="PTHR46591">
    <property type="entry name" value="ZINC FINGER FYVE DOMAIN-CONTAINING PROTEIN 26"/>
    <property type="match status" value="1"/>
</dbReference>
<dbReference type="PANTHER" id="PTHR46591:SF1">
    <property type="entry name" value="ZINC FINGER FYVE DOMAIN-CONTAINING PROTEIN 26"/>
    <property type="match status" value="1"/>
</dbReference>
<dbReference type="EMBL" id="JARKIK010000079">
    <property type="protein sequence ID" value="KAK8726294.1"/>
    <property type="molecule type" value="Genomic_DNA"/>
</dbReference>
<feature type="domain" description="ZFYVE26-like TPR repeats" evidence="1">
    <location>
        <begin position="38"/>
        <end position="158"/>
    </location>
</feature>
<evidence type="ECO:0000313" key="2">
    <source>
        <dbReference type="EMBL" id="KAK8726294.1"/>
    </source>
</evidence>
<dbReference type="Proteomes" id="UP001445076">
    <property type="component" value="Unassembled WGS sequence"/>
</dbReference>
<dbReference type="GO" id="GO:0032465">
    <property type="term" value="P:regulation of cytokinesis"/>
    <property type="evidence" value="ECO:0007669"/>
    <property type="project" value="TreeGrafter"/>
</dbReference>
<evidence type="ECO:0000313" key="3">
    <source>
        <dbReference type="Proteomes" id="UP001445076"/>
    </source>
</evidence>
<name>A0AAW0WEU4_CHEQU</name>
<dbReference type="GO" id="GO:0032266">
    <property type="term" value="F:phosphatidylinositol-3-phosphate binding"/>
    <property type="evidence" value="ECO:0007669"/>
    <property type="project" value="InterPro"/>
</dbReference>
<keyword evidence="3" id="KW-1185">Reference proteome</keyword>
<dbReference type="Pfam" id="PF25569">
    <property type="entry name" value="TPR_ZFYVE26"/>
    <property type="match status" value="1"/>
</dbReference>
<dbReference type="GO" id="GO:0000281">
    <property type="term" value="P:mitotic cytokinesis"/>
    <property type="evidence" value="ECO:0007669"/>
    <property type="project" value="InterPro"/>
</dbReference>